<reference evidence="1 2" key="1">
    <citation type="submission" date="2005-09" db="EMBL/GenBank/DDBJ databases">
        <authorList>
            <person name="Mural R.J."/>
            <person name="Li P.W."/>
            <person name="Adams M.D."/>
            <person name="Amanatides P.G."/>
            <person name="Baden-Tillson H."/>
            <person name="Barnstead M."/>
            <person name="Chin S.H."/>
            <person name="Dew I."/>
            <person name="Evans C.A."/>
            <person name="Ferriera S."/>
            <person name="Flanigan M."/>
            <person name="Fosler C."/>
            <person name="Glodek A."/>
            <person name="Gu Z."/>
            <person name="Holt R.A."/>
            <person name="Jennings D."/>
            <person name="Kraft C.L."/>
            <person name="Lu F."/>
            <person name="Nguyen T."/>
            <person name="Nusskern D.R."/>
            <person name="Pfannkoch C.M."/>
            <person name="Sitter C."/>
            <person name="Sutton G.G."/>
            <person name="Venter J.C."/>
            <person name="Wang Z."/>
            <person name="Woodage T."/>
            <person name="Zheng X.H."/>
            <person name="Zhong F."/>
        </authorList>
    </citation>
    <scope>NUCLEOTIDE SEQUENCE [LARGE SCALE GENOMIC DNA]</scope>
    <source>
        <strain>BN</strain>
        <strain evidence="2">Sprague-Dawley</strain>
    </source>
</reference>
<sequence length="33" mass="3686">MLGFICGTEPSSENLNFQRLGICSFPLKRLSLN</sequence>
<proteinExistence type="predicted"/>
<evidence type="ECO:0000313" key="1">
    <source>
        <dbReference type="EMBL" id="EDM17582.1"/>
    </source>
</evidence>
<dbReference type="EMBL" id="CH473956">
    <property type="protein sequence ID" value="EDM17582.1"/>
    <property type="molecule type" value="Genomic_DNA"/>
</dbReference>
<dbReference type="AlphaFoldDB" id="A6I8U8"/>
<protein>
    <submittedName>
        <fullName evidence="1">RCG63728</fullName>
    </submittedName>
</protein>
<evidence type="ECO:0000313" key="2">
    <source>
        <dbReference type="Proteomes" id="UP000234681"/>
    </source>
</evidence>
<gene>
    <name evidence="1" type="ORF">rCG_63728</name>
</gene>
<accession>A6I8U8</accession>
<name>A6I8U8_RAT</name>
<dbReference type="Proteomes" id="UP000234681">
    <property type="component" value="Chromosome 1"/>
</dbReference>
<organism evidence="1 2">
    <name type="scientific">Rattus norvegicus</name>
    <name type="common">Rat</name>
    <dbReference type="NCBI Taxonomy" id="10116"/>
    <lineage>
        <taxon>Eukaryota</taxon>
        <taxon>Metazoa</taxon>
        <taxon>Chordata</taxon>
        <taxon>Craniata</taxon>
        <taxon>Vertebrata</taxon>
        <taxon>Euteleostomi</taxon>
        <taxon>Mammalia</taxon>
        <taxon>Eutheria</taxon>
        <taxon>Euarchontoglires</taxon>
        <taxon>Glires</taxon>
        <taxon>Rodentia</taxon>
        <taxon>Myomorpha</taxon>
        <taxon>Muroidea</taxon>
        <taxon>Muridae</taxon>
        <taxon>Murinae</taxon>
        <taxon>Rattus</taxon>
    </lineage>
</organism>
<feature type="non-terminal residue" evidence="1">
    <location>
        <position position="33"/>
    </location>
</feature>